<keyword evidence="2" id="KW-0067">ATP-binding</keyword>
<evidence type="ECO:0000313" key="5">
    <source>
        <dbReference type="EMBL" id="HGT48120.1"/>
    </source>
</evidence>
<dbReference type="InterPro" id="IPR027785">
    <property type="entry name" value="UvrD-like_helicase_C"/>
</dbReference>
<sequence>MGFLSELTESQKRAIFSINDFLNSCNDNVAIINGSAGTGKTFLLKLLTELLEKVDIPFQVNTPTGRSAQVLRSKGVKQAGTVHSNIYSHDEIVEEESKGDFIYYFKLKSNQDSTNTVYLIDESSMISNKFNEDEILRFGSGYLLNDLINFVSPNNSNRRKIIFFGDSNQLPPVNSTESPALNKEYLESLQFGLQVKEISLEEIVRQSKDSLIIKNANHIKKNLEKKYFASLRLEFNGKEFSKTETKNIIDDFCKKYLIDDQSVVLISYTNAAVRIYNQAIREKLFDNPGVLEQNDRIIVIRNSGKYKLLNGEMGIVKWVSPFNEKIVVPLKNEKEPQELLFRRVKVEFINEHNELVEISPLILENVLISNESTLTRKEARALMADFVNRHNEVKRNSKEFAELLQNDPYVNCLLIKYGYAITCHKAQGGEWPYVYFDFRYPSSYSSDYFRFCYTAITRAKKVLFAINPPSSGIIPISNDLQDCNEIELSADNTKEKEINDKEIKELIEKYIFGQITEYEIETKPYRIRIKYSIDNKPVHTDIVYKKDGTISAVQSNDTSEKNSIFQILKSLNGVKVKDEREPEYKNPFLEELHKDIIQRLLGSGIKIVEIEHHNYQERYFLSDEKQSCSINIYYNNRNRVTRIIPHKGPKSLMKKVIGLLNE</sequence>
<dbReference type="GO" id="GO:0003678">
    <property type="term" value="F:DNA helicase activity"/>
    <property type="evidence" value="ECO:0007669"/>
    <property type="project" value="UniProtKB-ARBA"/>
</dbReference>
<proteinExistence type="predicted"/>
<dbReference type="Pfam" id="PF13604">
    <property type="entry name" value="AAA_30"/>
    <property type="match status" value="1"/>
</dbReference>
<dbReference type="EMBL" id="DSVI01000010">
    <property type="protein sequence ID" value="HGT48120.1"/>
    <property type="molecule type" value="Genomic_DNA"/>
</dbReference>
<dbReference type="Gene3D" id="3.40.50.300">
    <property type="entry name" value="P-loop containing nucleotide triphosphate hydrolases"/>
    <property type="match status" value="2"/>
</dbReference>
<accession>A0A832DHJ3</accession>
<keyword evidence="1" id="KW-0547">Nucleotide-binding</keyword>
<evidence type="ECO:0000259" key="4">
    <source>
        <dbReference type="Pfam" id="PF22721"/>
    </source>
</evidence>
<dbReference type="PANTHER" id="PTHR43788">
    <property type="entry name" value="DNA2/NAM7 HELICASE FAMILY MEMBER"/>
    <property type="match status" value="1"/>
</dbReference>
<feature type="domain" description="UvrD-like helicase C-terminal" evidence="3">
    <location>
        <begin position="417"/>
        <end position="464"/>
    </location>
</feature>
<organism evidence="5">
    <name type="scientific">Ignavibacterium album</name>
    <dbReference type="NCBI Taxonomy" id="591197"/>
    <lineage>
        <taxon>Bacteria</taxon>
        <taxon>Pseudomonadati</taxon>
        <taxon>Ignavibacteriota</taxon>
        <taxon>Ignavibacteria</taxon>
        <taxon>Ignavibacteriales</taxon>
        <taxon>Ignavibacteriaceae</taxon>
        <taxon>Ignavibacterium</taxon>
    </lineage>
</organism>
<dbReference type="InterPro" id="IPR027417">
    <property type="entry name" value="P-loop_NTPase"/>
</dbReference>
<evidence type="ECO:0000259" key="3">
    <source>
        <dbReference type="Pfam" id="PF13538"/>
    </source>
</evidence>
<protein>
    <submittedName>
        <fullName evidence="5">Uncharacterized protein</fullName>
    </submittedName>
</protein>
<gene>
    <name evidence="5" type="ORF">ENS56_08795</name>
</gene>
<dbReference type="Pfam" id="PF13538">
    <property type="entry name" value="UvrD_C_2"/>
    <property type="match status" value="1"/>
</dbReference>
<evidence type="ECO:0000256" key="1">
    <source>
        <dbReference type="ARBA" id="ARBA00022741"/>
    </source>
</evidence>
<dbReference type="InterPro" id="IPR050534">
    <property type="entry name" value="Coronavir_polyprotein_1ab"/>
</dbReference>
<feature type="domain" description="TATA-binding-like protein" evidence="4">
    <location>
        <begin position="587"/>
        <end position="659"/>
    </location>
</feature>
<evidence type="ECO:0000256" key="2">
    <source>
        <dbReference type="ARBA" id="ARBA00022840"/>
    </source>
</evidence>
<comment type="caution">
    <text evidence="5">The sequence shown here is derived from an EMBL/GenBank/DDBJ whole genome shotgun (WGS) entry which is preliminary data.</text>
</comment>
<dbReference type="PANTHER" id="PTHR43788:SF6">
    <property type="entry name" value="DNA HELICASE B"/>
    <property type="match status" value="1"/>
</dbReference>
<name>A0A832DHJ3_9BACT</name>
<dbReference type="InterPro" id="IPR054572">
    <property type="entry name" value="TBP-TOTE"/>
</dbReference>
<dbReference type="GO" id="GO:0005524">
    <property type="term" value="F:ATP binding"/>
    <property type="evidence" value="ECO:0007669"/>
    <property type="project" value="UniProtKB-KW"/>
</dbReference>
<dbReference type="Pfam" id="PF22721">
    <property type="entry name" value="TBP-TOTE"/>
    <property type="match status" value="1"/>
</dbReference>
<dbReference type="CDD" id="cd18809">
    <property type="entry name" value="SF1_C_RecD"/>
    <property type="match status" value="1"/>
</dbReference>
<dbReference type="AlphaFoldDB" id="A0A832DHJ3"/>
<dbReference type="SUPFAM" id="SSF52540">
    <property type="entry name" value="P-loop containing nucleoside triphosphate hydrolases"/>
    <property type="match status" value="2"/>
</dbReference>
<reference evidence="5" key="1">
    <citation type="journal article" date="2020" name="mSystems">
        <title>Genome- and Community-Level Interaction Insights into Carbon Utilization and Element Cycling Functions of Hydrothermarchaeota in Hydrothermal Sediment.</title>
        <authorList>
            <person name="Zhou Z."/>
            <person name="Liu Y."/>
            <person name="Xu W."/>
            <person name="Pan J."/>
            <person name="Luo Z.H."/>
            <person name="Li M."/>
        </authorList>
    </citation>
    <scope>NUCLEOTIDE SEQUENCE [LARGE SCALE GENOMIC DNA]</scope>
    <source>
        <strain evidence="5">SpSt-500</strain>
    </source>
</reference>